<feature type="region of interest" description="Disordered" evidence="1">
    <location>
        <begin position="2712"/>
        <end position="2731"/>
    </location>
</feature>
<feature type="compositionally biased region" description="Polar residues" evidence="1">
    <location>
        <begin position="165"/>
        <end position="207"/>
    </location>
</feature>
<evidence type="ECO:0000313" key="2">
    <source>
        <dbReference type="EMBL" id="KAF1838808.1"/>
    </source>
</evidence>
<feature type="compositionally biased region" description="Basic and acidic residues" evidence="1">
    <location>
        <begin position="2675"/>
        <end position="2687"/>
    </location>
</feature>
<feature type="compositionally biased region" description="Polar residues" evidence="1">
    <location>
        <begin position="1962"/>
        <end position="1972"/>
    </location>
</feature>
<feature type="compositionally biased region" description="Low complexity" evidence="1">
    <location>
        <begin position="1222"/>
        <end position="1232"/>
    </location>
</feature>
<feature type="region of interest" description="Disordered" evidence="1">
    <location>
        <begin position="2743"/>
        <end position="2806"/>
    </location>
</feature>
<feature type="compositionally biased region" description="Basic and acidic residues" evidence="1">
    <location>
        <begin position="997"/>
        <end position="1009"/>
    </location>
</feature>
<feature type="compositionally biased region" description="Basic and acidic residues" evidence="1">
    <location>
        <begin position="1877"/>
        <end position="1888"/>
    </location>
</feature>
<feature type="compositionally biased region" description="Basic and acidic residues" evidence="1">
    <location>
        <begin position="2042"/>
        <end position="2055"/>
    </location>
</feature>
<feature type="region of interest" description="Disordered" evidence="1">
    <location>
        <begin position="2292"/>
        <end position="2706"/>
    </location>
</feature>
<feature type="region of interest" description="Disordered" evidence="1">
    <location>
        <begin position="1355"/>
        <end position="1428"/>
    </location>
</feature>
<feature type="compositionally biased region" description="Polar residues" evidence="1">
    <location>
        <begin position="378"/>
        <end position="388"/>
    </location>
</feature>
<feature type="compositionally biased region" description="Polar residues" evidence="1">
    <location>
        <begin position="2851"/>
        <end position="2868"/>
    </location>
</feature>
<feature type="compositionally biased region" description="Polar residues" evidence="1">
    <location>
        <begin position="335"/>
        <end position="344"/>
    </location>
</feature>
<feature type="compositionally biased region" description="Polar residues" evidence="1">
    <location>
        <begin position="1616"/>
        <end position="1632"/>
    </location>
</feature>
<feature type="compositionally biased region" description="Low complexity" evidence="1">
    <location>
        <begin position="2743"/>
        <end position="2762"/>
    </location>
</feature>
<feature type="compositionally biased region" description="Basic and acidic residues" evidence="1">
    <location>
        <begin position="828"/>
        <end position="837"/>
    </location>
</feature>
<feature type="compositionally biased region" description="Polar residues" evidence="1">
    <location>
        <begin position="777"/>
        <end position="807"/>
    </location>
</feature>
<feature type="compositionally biased region" description="Low complexity" evidence="1">
    <location>
        <begin position="3052"/>
        <end position="3061"/>
    </location>
</feature>
<feature type="compositionally biased region" description="Polar residues" evidence="1">
    <location>
        <begin position="1284"/>
        <end position="1297"/>
    </location>
</feature>
<feature type="region of interest" description="Disordered" evidence="1">
    <location>
        <begin position="1185"/>
        <end position="1305"/>
    </location>
</feature>
<feature type="region of interest" description="Disordered" evidence="1">
    <location>
        <begin position="2157"/>
        <end position="2201"/>
    </location>
</feature>
<feature type="compositionally biased region" description="Polar residues" evidence="1">
    <location>
        <begin position="2877"/>
        <end position="2915"/>
    </location>
</feature>
<feature type="compositionally biased region" description="Basic and acidic residues" evidence="1">
    <location>
        <begin position="219"/>
        <end position="232"/>
    </location>
</feature>
<feature type="compositionally biased region" description="Polar residues" evidence="1">
    <location>
        <begin position="501"/>
        <end position="510"/>
    </location>
</feature>
<feature type="compositionally biased region" description="Pro residues" evidence="1">
    <location>
        <begin position="3062"/>
        <end position="3071"/>
    </location>
</feature>
<feature type="compositionally biased region" description="Polar residues" evidence="1">
    <location>
        <begin position="2996"/>
        <end position="3009"/>
    </location>
</feature>
<protein>
    <submittedName>
        <fullName evidence="2">Uncharacterized protein</fullName>
    </submittedName>
</protein>
<proteinExistence type="predicted"/>
<feature type="region of interest" description="Disordered" evidence="1">
    <location>
        <begin position="2851"/>
        <end position="2927"/>
    </location>
</feature>
<feature type="compositionally biased region" description="Polar residues" evidence="1">
    <location>
        <begin position="3083"/>
        <end position="3099"/>
    </location>
</feature>
<dbReference type="EMBL" id="ML975249">
    <property type="protein sequence ID" value="KAF1838808.1"/>
    <property type="molecule type" value="Genomic_DNA"/>
</dbReference>
<feature type="region of interest" description="Disordered" evidence="1">
    <location>
        <begin position="2948"/>
        <end position="3310"/>
    </location>
</feature>
<feature type="compositionally biased region" description="Low complexity" evidence="1">
    <location>
        <begin position="2475"/>
        <end position="2487"/>
    </location>
</feature>
<feature type="compositionally biased region" description="Basic and acidic residues" evidence="1">
    <location>
        <begin position="3210"/>
        <end position="3246"/>
    </location>
</feature>
<feature type="compositionally biased region" description="Polar residues" evidence="1">
    <location>
        <begin position="2335"/>
        <end position="2349"/>
    </location>
</feature>
<feature type="compositionally biased region" description="Low complexity" evidence="1">
    <location>
        <begin position="2973"/>
        <end position="2984"/>
    </location>
</feature>
<feature type="compositionally biased region" description="Low complexity" evidence="1">
    <location>
        <begin position="1127"/>
        <end position="1152"/>
    </location>
</feature>
<feature type="compositionally biased region" description="Pro residues" evidence="1">
    <location>
        <begin position="2399"/>
        <end position="2411"/>
    </location>
</feature>
<feature type="compositionally biased region" description="Polar residues" evidence="1">
    <location>
        <begin position="2174"/>
        <end position="2184"/>
    </location>
</feature>
<feature type="compositionally biased region" description="Basic and acidic residues" evidence="1">
    <location>
        <begin position="1246"/>
        <end position="1258"/>
    </location>
</feature>
<feature type="compositionally biased region" description="Basic and acidic residues" evidence="1">
    <location>
        <begin position="1832"/>
        <end position="1852"/>
    </location>
</feature>
<feature type="compositionally biased region" description="Polar residues" evidence="1">
    <location>
        <begin position="351"/>
        <end position="367"/>
    </location>
</feature>
<keyword evidence="3" id="KW-1185">Reference proteome</keyword>
<feature type="compositionally biased region" description="Low complexity" evidence="1">
    <location>
        <begin position="407"/>
        <end position="418"/>
    </location>
</feature>
<accession>A0A6A5KNP8</accession>
<feature type="compositionally biased region" description="Polar residues" evidence="1">
    <location>
        <begin position="984"/>
        <end position="996"/>
    </location>
</feature>
<feature type="compositionally biased region" description="Basic and acidic residues" evidence="1">
    <location>
        <begin position="282"/>
        <end position="293"/>
    </location>
</feature>
<feature type="compositionally biased region" description="Basic and acidic residues" evidence="1">
    <location>
        <begin position="2003"/>
        <end position="2012"/>
    </location>
</feature>
<feature type="compositionally biased region" description="Low complexity" evidence="1">
    <location>
        <begin position="1941"/>
        <end position="1959"/>
    </location>
</feature>
<evidence type="ECO:0000313" key="3">
    <source>
        <dbReference type="Proteomes" id="UP000800040"/>
    </source>
</evidence>
<feature type="compositionally biased region" description="Basic and acidic residues" evidence="1">
    <location>
        <begin position="1711"/>
        <end position="1722"/>
    </location>
</feature>
<feature type="compositionally biased region" description="Low complexity" evidence="1">
    <location>
        <begin position="2526"/>
        <end position="2548"/>
    </location>
</feature>
<feature type="compositionally biased region" description="Basic and acidic residues" evidence="1">
    <location>
        <begin position="899"/>
        <end position="908"/>
    </location>
</feature>
<feature type="compositionally biased region" description="Basic and acidic residues" evidence="1">
    <location>
        <begin position="677"/>
        <end position="691"/>
    </location>
</feature>
<reference evidence="2" key="1">
    <citation type="submission" date="2020-01" db="EMBL/GenBank/DDBJ databases">
        <authorList>
            <consortium name="DOE Joint Genome Institute"/>
            <person name="Haridas S."/>
            <person name="Albert R."/>
            <person name="Binder M."/>
            <person name="Bloem J."/>
            <person name="Labutti K."/>
            <person name="Salamov A."/>
            <person name="Andreopoulos B."/>
            <person name="Baker S.E."/>
            <person name="Barry K."/>
            <person name="Bills G."/>
            <person name="Bluhm B.H."/>
            <person name="Cannon C."/>
            <person name="Castanera R."/>
            <person name="Culley D.E."/>
            <person name="Daum C."/>
            <person name="Ezra D."/>
            <person name="Gonzalez J.B."/>
            <person name="Henrissat B."/>
            <person name="Kuo A."/>
            <person name="Liang C."/>
            <person name="Lipzen A."/>
            <person name="Lutzoni F."/>
            <person name="Magnuson J."/>
            <person name="Mondo S."/>
            <person name="Nolan M."/>
            <person name="Ohm R."/>
            <person name="Pangilinan J."/>
            <person name="Park H.-J."/>
            <person name="Ramirez L."/>
            <person name="Alfaro M."/>
            <person name="Sun H."/>
            <person name="Tritt A."/>
            <person name="Yoshinaga Y."/>
            <person name="Zwiers L.-H."/>
            <person name="Turgeon B.G."/>
            <person name="Goodwin S.B."/>
            <person name="Spatafora J.W."/>
            <person name="Crous P.W."/>
            <person name="Grigoriev I.V."/>
        </authorList>
    </citation>
    <scope>NUCLEOTIDE SEQUENCE</scope>
    <source>
        <strain evidence="2">P77</strain>
    </source>
</reference>
<feature type="region of interest" description="Disordered" evidence="1">
    <location>
        <begin position="1462"/>
        <end position="1671"/>
    </location>
</feature>
<dbReference type="OrthoDB" id="5151921at2759"/>
<evidence type="ECO:0000256" key="1">
    <source>
        <dbReference type="SAM" id="MobiDB-lite"/>
    </source>
</evidence>
<feature type="compositionally biased region" description="Basic and acidic residues" evidence="1">
    <location>
        <begin position="105"/>
        <end position="114"/>
    </location>
</feature>
<feature type="region of interest" description="Disordered" evidence="1">
    <location>
        <begin position="670"/>
        <end position="849"/>
    </location>
</feature>
<dbReference type="Proteomes" id="UP000800040">
    <property type="component" value="Unassembled WGS sequence"/>
</dbReference>
<feature type="compositionally biased region" description="Basic and acidic residues" evidence="1">
    <location>
        <begin position="1192"/>
        <end position="1203"/>
    </location>
</feature>
<feature type="region of interest" description="Disordered" evidence="1">
    <location>
        <begin position="1114"/>
        <end position="1154"/>
    </location>
</feature>
<feature type="region of interest" description="Disordered" evidence="1">
    <location>
        <begin position="2105"/>
        <end position="2133"/>
    </location>
</feature>
<feature type="compositionally biased region" description="Acidic residues" evidence="1">
    <location>
        <begin position="141"/>
        <end position="152"/>
    </location>
</feature>
<feature type="region of interest" description="Disordered" evidence="1">
    <location>
        <begin position="1"/>
        <end position="658"/>
    </location>
</feature>
<feature type="compositionally biased region" description="Polar residues" evidence="1">
    <location>
        <begin position="598"/>
        <end position="607"/>
    </location>
</feature>
<feature type="region of interest" description="Disordered" evidence="1">
    <location>
        <begin position="870"/>
        <end position="1052"/>
    </location>
</feature>
<feature type="compositionally biased region" description="Polar residues" evidence="1">
    <location>
        <begin position="82"/>
        <end position="94"/>
    </location>
</feature>
<feature type="compositionally biased region" description="Polar residues" evidence="1">
    <location>
        <begin position="2296"/>
        <end position="2308"/>
    </location>
</feature>
<sequence length="3310" mass="359882">MSGPFRFQQEEARSPLDRSASPFSAGQPVSFKTNVNRAKTKKWVQAKKNAYDGDDWGEYDEYDEYGVNQEPQEPAQRYYAQHTEQPSRSFTDPSQHAPLQRGRRNSFDRGDEQRAFSSTIPYPQQGQAQYGQPQQQRSGIDYEDGYGVEDERDFGSSAAPPPLQTRISQVPANFTSPLNTQFPPRKSSIGQGESPITNSPRSRTASQPDKPLPFIRPADIYKRHQEERERASLDSSRPSLDSLQREEAVSSQTEGAKALQPMETVAEQRSEYLPDFNAGAPHNDKHSSQHEHPVVSPPDDQGLRSAVDQAFARIDDQRSVPPTPISNDSGEDLLRSNTDSTSGISPIMSRVPSSVTSALKNRNQVEGSTPAIAEEPSETSTPVSQPTPANIVEAMHHVPRKPSPGHSRNFSSSSAPRSGLATPTRGDSPARSPVLAPHRDIPEPKSALFATESNEASEEMEGGLQGPYPAYAAREVDIATGMKGPSDGKTDELAAAERQSQDTYLESHNAGSPIEDTLPRDRSESPSKGRVQALAGKFGEVASSRRGSTQSNLSRNSVQSWERSRDNSRAASPTKASPIKPSSPVKEFRPHLPGQWESYATTAMTPSDRSEHDRGSDLTSSDPAPLDKFDLTPTTAKRPVAEVPSSETDTSDPIVALRDAGAAMVHSIRTTVGLDDDATKSQEEQKTRANHGDVYLPRPLQLDRTITSTSSAPPTPPAKDTPESEFPPPPPLKERTLQPFDSRPQRPSLDPQLSTDPSAEDQESDRLRKEIVASLTPVKSSSSAAIEPNRSSLQPASLDTNRASSILPSEYDTYWAEEDRASPQPSQDTERNVHGEPEATVSFFPQSEEPTKPVILHRFSWEASNSQLQTPVVQAQATPDAEPIKTLQEDMSSSPTVERATEEERRQWSEGVSDSYFGPGHTFTVTKPEPVTNAEMGAQPSSPGLDPRSIATPSREHTRSPGLHVVNTELDPEAVDLPPRFSADHQQSLEPNVESSPTEKKQSETEGQHHSLVSPSEASKPSAAQDHDAKSPTADKPLGAREIATLNSSSERTATYDKTREYWATTDHGLADWLTSTLEANPDLTTQSFPAQPIPAGSIRHRHTGSLALFGKIGGSSHHDQGSEQHSSASAPVATSASSPTTGTPSGSAFGSKIGNQHMQLKGKDLLHTANVLSGKGMTSAKGLFAKGKSRFGREKVSTHTRTDSAPSSREVSEEPELVTGRSRASTRTTATPDNNTPERPLSRSATEKRKESSGEEKRKRRFSFSSQFRRASRSRSRPHSIAFPTSLSSVFGTTPKSSPPRELHHFLMGDRRPNSFHAPDSWDSAPGIPPPALTGYFDTTPPPRNSTHSRLGILPSPAKSAFSTHDKDTDQVPPVPPIPDDVAVKHYRRRSSQDSTSHKMLQSVIRHSTPPAMPSRHSTPSVATKDLKMPAHAPVFADDDTEVGAQERADDYKVLLSVSKGSFQPDMPTAESENLQPDGFKFGSVGPEPKRVQIEDEDDDDDQPPRLNHDPIPAASPSYQLEPFMFANNHMDVSDDDNDEKPLPGRSASLLPAPSIGRNVNNISPVGNDDGPSHGAKVASVGDTSFVLARQQTDDIATSERLSGNALGDSHPRQDNQGSGRHSLSDNNSKSYDPPYPSRPSVNGPATADRPGEHEGPSLAVDQSDQGQFAGAVRFGEAQRRLAFETEIIGAGDVSPASSGAHEIQDDDDATPKAEKPDAERAFSPVWFTKSDLQLSKTRAQGLEHPSASPRALSIGRSEDANDVHNPSSTAIGEIALSHRQPEATRAGESSPDHAGTSADMDNQTRRVSASSSQVVDAVQESTAFNPSRASWDHDNIADRPRPEGGDERVKMQGSSDLVTPVARIPRITQIGPRTPEADEPHNDASHDATPNGYLRGHSNASDSNNHAHYLQASKTEMMAPERSRSILSQISAMVSDEGSTPYSPTSTGRSTPSTIRRMQPDSSVRTSGTPAQIPEETAAMWSDRTPNAKDDDFDLYADHNGIVKDVRDETGQPLRLADYQVPSPAQHSQPPLDNRLMPGSKDEGRPRLSDERPMSFISGPADQDGKPQDQINQSALPANDVRVLPIPEQNRKQALQHLPPLTDTVHSANLPLSHGQPPNPAEPQQVLPVSSTSSKNILQALKSIHPSNMATNAPVASSMASIPPQTHYDGPSINNRVPQNGVATEPRPHDPQAPRADLGQPVLQGVPVQSQMTIQTHDQQKQGYGQVPRNQFELHQQMMHLRAKHRQPHAQEDQLHTGSPPPSSQQSSTPQEQPSSKPRLASVFKGFGTKAHQGHQQHSNRTNVTIDPSLKPLPAEPNRNPTHHSALGRPSLPSETSPGRLNEQTGSFVPPNRPPSVGQRSQFSQVSQNSTRVHPTDPNLDPRNYASPASFHRGPPQQLPPMQMAPPQPSRTSPPNVPEPGKKKRFSVLGALFGRSGGSGDDTKPKLSKEEKKAQKAHQGSSIDPALPPASQWPPQHQQHGPQQPSLGYYPPGQLPPHTMQGAPMGPQYTSAQIKPPMNPQSIQGPYQQRPPQLYQQPQQGQVPRQSMSGSHPEQNSAFLQTKHLAEEHQARQDNMQSPPTVNPTVGAGTQSPNRLSDHNPSQLRQASSGPPPGGYYKPDTKPSPGDQGVHAASVPARKQVEQHRQQEMPYAREASGASHAGPPQVQHQRQQSRRDQALYRDPKFEPQQAHQQRPESNLDQRAYQAFLVQQQQQQMQRPQEQLSHGRGETPLDIDFAAQQQRQGLQQGLQRQQFHPQQHPGTTQPLLSHRSVSGPASHQSLQENAAIVQRQVSSPMTEPRYEAPPIPAAYSHVSGAYVSPRHSQQQPLFQLQHVPAVHPSVAQFNRQYSDPQMTPISPQVSGQAPTNPGGRSHSDASTVSMVSPISQSPGIPTSSPASVAQRSQKPRMSSISEVHQPDRPWHLNFPEGVSASEVVRARHRQFMQEHFTAQQQAQAERAAKSPSPHTSTENTTPTVAATRAPAQGDGYRELLPRTSPQPYTNSQSVQSARDDPRSSIANAAPAQPTPIHPGQAPLPAAYPLPMSPDSANISSPVNPLAAALPPPPPPKLPHSPGRPAFYDTQPPSIEGQRQTSQQFQKPSPEGREYLPSPKNVPQYGEQVPDEAPPSYDGPGVPNDGMNKTRPEASRPPNITTDLSPAMRGRQDSRPRQASIGILQHPQPASMAASPQRSSADMGAESLRRQLLQQQEDLARMERVQRQQDQRAVTERERQEREAARARARELERSASGGGQVGSLRSVGGSPTAGWERRGSGSRPVFELPAVEDDEPRMAATSYPGQEWVPPMWDGAD</sequence>
<feature type="compositionally biased region" description="Low complexity" evidence="1">
    <location>
        <begin position="233"/>
        <end position="242"/>
    </location>
</feature>
<organism evidence="2 3">
    <name type="scientific">Decorospora gaudefroyi</name>
    <dbReference type="NCBI Taxonomy" id="184978"/>
    <lineage>
        <taxon>Eukaryota</taxon>
        <taxon>Fungi</taxon>
        <taxon>Dikarya</taxon>
        <taxon>Ascomycota</taxon>
        <taxon>Pezizomycotina</taxon>
        <taxon>Dothideomycetes</taxon>
        <taxon>Pleosporomycetidae</taxon>
        <taxon>Pleosporales</taxon>
        <taxon>Pleosporineae</taxon>
        <taxon>Pleosporaceae</taxon>
        <taxon>Decorospora</taxon>
    </lineage>
</organism>
<feature type="compositionally biased region" description="Low complexity" evidence="1">
    <location>
        <begin position="121"/>
        <end position="136"/>
    </location>
</feature>
<feature type="compositionally biased region" description="Polar residues" evidence="1">
    <location>
        <begin position="1591"/>
        <end position="1603"/>
    </location>
</feature>
<feature type="compositionally biased region" description="Basic and acidic residues" evidence="1">
    <location>
        <begin position="2443"/>
        <end position="2456"/>
    </location>
</feature>
<feature type="compositionally biased region" description="Polar residues" evidence="1">
    <location>
        <begin position="2575"/>
        <end position="2611"/>
    </location>
</feature>
<feature type="compositionally biased region" description="Low complexity" evidence="1">
    <location>
        <begin position="2266"/>
        <end position="2280"/>
    </location>
</feature>
<feature type="compositionally biased region" description="Polar residues" evidence="1">
    <location>
        <begin position="2360"/>
        <end position="2375"/>
    </location>
</feature>
<feature type="compositionally biased region" description="Acidic residues" evidence="1">
    <location>
        <begin position="52"/>
        <end position="64"/>
    </location>
</feature>
<feature type="compositionally biased region" description="Low complexity" evidence="1">
    <location>
        <begin position="2712"/>
        <end position="2724"/>
    </location>
</feature>
<feature type="compositionally biased region" description="Low complexity" evidence="1">
    <location>
        <begin position="1809"/>
        <end position="1821"/>
    </location>
</feature>
<feature type="compositionally biased region" description="Pro residues" evidence="1">
    <location>
        <begin position="713"/>
        <end position="731"/>
    </location>
</feature>
<feature type="compositionally biased region" description="Polar residues" evidence="1">
    <location>
        <begin position="2549"/>
        <end position="2562"/>
    </location>
</feature>
<feature type="compositionally biased region" description="Polar residues" evidence="1">
    <location>
        <begin position="545"/>
        <end position="561"/>
    </location>
</feature>
<gene>
    <name evidence="2" type="ORF">BDW02DRAFT_644381</name>
</gene>
<feature type="compositionally biased region" description="Polar residues" evidence="1">
    <location>
        <begin position="2763"/>
        <end position="2785"/>
    </location>
</feature>
<feature type="compositionally biased region" description="Polar residues" evidence="1">
    <location>
        <begin position="2157"/>
        <end position="2166"/>
    </location>
</feature>
<feature type="compositionally biased region" description="Basic and acidic residues" evidence="1">
    <location>
        <begin position="517"/>
        <end position="527"/>
    </location>
</feature>
<feature type="region of interest" description="Disordered" evidence="1">
    <location>
        <begin position="1692"/>
        <end position="1924"/>
    </location>
</feature>
<feature type="region of interest" description="Disordered" evidence="1">
    <location>
        <begin position="2243"/>
        <end position="2280"/>
    </location>
</feature>
<feature type="region of interest" description="Disordered" evidence="1">
    <location>
        <begin position="1936"/>
        <end position="2086"/>
    </location>
</feature>
<name>A0A6A5KNP8_9PLEO</name>